<keyword evidence="5" id="KW-1185">Reference proteome</keyword>
<evidence type="ECO:0000313" key="4">
    <source>
        <dbReference type="EMBL" id="KAG7563487.1"/>
    </source>
</evidence>
<dbReference type="InterPro" id="IPR008502">
    <property type="entry name" value="Prolamin-like"/>
</dbReference>
<dbReference type="EMBL" id="JAEFBJ010000010">
    <property type="protein sequence ID" value="KAG7563487.1"/>
    <property type="molecule type" value="Genomic_DNA"/>
</dbReference>
<evidence type="ECO:0000256" key="2">
    <source>
        <dbReference type="SAM" id="SignalP"/>
    </source>
</evidence>
<feature type="domain" description="Prolamin-like" evidence="3">
    <location>
        <begin position="128"/>
        <end position="198"/>
    </location>
</feature>
<gene>
    <name evidence="4" type="ORF">ISN44_As10g002880</name>
</gene>
<dbReference type="Pfam" id="PF05617">
    <property type="entry name" value="Prolamin_like"/>
    <property type="match status" value="2"/>
</dbReference>
<evidence type="ECO:0000259" key="3">
    <source>
        <dbReference type="Pfam" id="PF05617"/>
    </source>
</evidence>
<dbReference type="OrthoDB" id="1368054at2759"/>
<protein>
    <submittedName>
        <fullName evidence="4">Prolamin-like domain</fullName>
    </submittedName>
</protein>
<feature type="chain" id="PRO_5035744402" evidence="2">
    <location>
        <begin position="25"/>
        <end position="213"/>
    </location>
</feature>
<dbReference type="InterPro" id="IPR040220">
    <property type="entry name" value="DD11"/>
</dbReference>
<keyword evidence="1 2" id="KW-0732">Signal</keyword>
<reference evidence="4 5" key="1">
    <citation type="submission" date="2020-12" db="EMBL/GenBank/DDBJ databases">
        <title>Concerted genomic and epigenomic changes stabilize Arabidopsis allopolyploids.</title>
        <authorList>
            <person name="Chen Z."/>
        </authorList>
    </citation>
    <scope>NUCLEOTIDE SEQUENCE [LARGE SCALE GENOMIC DNA]</scope>
    <source>
        <strain evidence="4">As9502</strain>
        <tissue evidence="4">Leaf</tissue>
    </source>
</reference>
<sequence length="213" mass="23804">MAKSLLIIMLLSIVIFFMARPIYSQKIDPYSQGIPEEADISPTPLEPSPKCEDEIFNNMLDETTPVTDECCRDVLNTGKDCHLAMFSSNLICSIQDISPTPLEVADSPTTESEIELAHHLHKDYILACPKKPSPKCEDEIFNNMLDETTPVTDECCRDVLNTGKDCHLAMVKIIFSTYDYKNIASKAIPKSKQAWNDCIRRVGNTIGAPVSFE</sequence>
<comment type="caution">
    <text evidence="4">The sequence shown here is derived from an EMBL/GenBank/DDBJ whole genome shotgun (WGS) entry which is preliminary data.</text>
</comment>
<proteinExistence type="predicted"/>
<dbReference type="AlphaFoldDB" id="A0A8T1ZVB4"/>
<dbReference type="PANTHER" id="PTHR31207:SF23">
    <property type="entry name" value="DOWNREGULATED IN DIF1 18-RELATED"/>
    <property type="match status" value="1"/>
</dbReference>
<feature type="domain" description="Prolamin-like" evidence="3">
    <location>
        <begin position="48"/>
        <end position="91"/>
    </location>
</feature>
<evidence type="ECO:0000256" key="1">
    <source>
        <dbReference type="ARBA" id="ARBA00022729"/>
    </source>
</evidence>
<accession>A0A8T1ZVB4</accession>
<name>A0A8T1ZVB4_ARASU</name>
<dbReference type="Proteomes" id="UP000694251">
    <property type="component" value="Chromosome 10"/>
</dbReference>
<evidence type="ECO:0000313" key="5">
    <source>
        <dbReference type="Proteomes" id="UP000694251"/>
    </source>
</evidence>
<feature type="non-terminal residue" evidence="4">
    <location>
        <position position="1"/>
    </location>
</feature>
<feature type="signal peptide" evidence="2">
    <location>
        <begin position="1"/>
        <end position="24"/>
    </location>
</feature>
<organism evidence="4 5">
    <name type="scientific">Arabidopsis suecica</name>
    <name type="common">Swedish thale-cress</name>
    <name type="synonym">Cardaminopsis suecica</name>
    <dbReference type="NCBI Taxonomy" id="45249"/>
    <lineage>
        <taxon>Eukaryota</taxon>
        <taxon>Viridiplantae</taxon>
        <taxon>Streptophyta</taxon>
        <taxon>Embryophyta</taxon>
        <taxon>Tracheophyta</taxon>
        <taxon>Spermatophyta</taxon>
        <taxon>Magnoliopsida</taxon>
        <taxon>eudicotyledons</taxon>
        <taxon>Gunneridae</taxon>
        <taxon>Pentapetalae</taxon>
        <taxon>rosids</taxon>
        <taxon>malvids</taxon>
        <taxon>Brassicales</taxon>
        <taxon>Brassicaceae</taxon>
        <taxon>Camelineae</taxon>
        <taxon>Arabidopsis</taxon>
    </lineage>
</organism>
<dbReference type="PANTHER" id="PTHR31207">
    <property type="entry name" value="ECA1 GAMETOGENESIS FAMILY PROTEIN (DUF784)-RELATED-RELATED"/>
    <property type="match status" value="1"/>
</dbReference>